<protein>
    <submittedName>
        <fullName evidence="14">Sensor histidine kinase</fullName>
        <ecNumber evidence="14">2.7.13.3</ecNumber>
    </submittedName>
</protein>
<dbReference type="EC" id="2.7.13.3" evidence="14"/>
<evidence type="ECO:0000256" key="1">
    <source>
        <dbReference type="ARBA" id="ARBA00004651"/>
    </source>
</evidence>
<dbReference type="GO" id="GO:0004673">
    <property type="term" value="F:protein histidine kinase activity"/>
    <property type="evidence" value="ECO:0007669"/>
    <property type="project" value="UniProtKB-EC"/>
</dbReference>
<dbReference type="Proteomes" id="UP001597191">
    <property type="component" value="Unassembled WGS sequence"/>
</dbReference>
<organism evidence="14 15">
    <name type="scientific">Lapidilactobacillus gannanensis</name>
    <dbReference type="NCBI Taxonomy" id="2486002"/>
    <lineage>
        <taxon>Bacteria</taxon>
        <taxon>Bacillati</taxon>
        <taxon>Bacillota</taxon>
        <taxon>Bacilli</taxon>
        <taxon>Lactobacillales</taxon>
        <taxon>Lactobacillaceae</taxon>
        <taxon>Lapidilactobacillus</taxon>
    </lineage>
</organism>
<evidence type="ECO:0000256" key="11">
    <source>
        <dbReference type="ARBA" id="ARBA00023136"/>
    </source>
</evidence>
<proteinExistence type="predicted"/>
<dbReference type="PROSITE" id="PS50885">
    <property type="entry name" value="HAMP"/>
    <property type="match status" value="1"/>
</dbReference>
<evidence type="ECO:0000256" key="8">
    <source>
        <dbReference type="ARBA" id="ARBA00022840"/>
    </source>
</evidence>
<dbReference type="PANTHER" id="PTHR34220:SF11">
    <property type="entry name" value="SENSOR PROTEIN KINASE HPTS"/>
    <property type="match status" value="1"/>
</dbReference>
<evidence type="ECO:0000256" key="5">
    <source>
        <dbReference type="ARBA" id="ARBA00022692"/>
    </source>
</evidence>
<gene>
    <name evidence="14" type="ORF">ACFQ4R_05240</name>
</gene>
<dbReference type="Gene3D" id="6.10.340.10">
    <property type="match status" value="1"/>
</dbReference>
<feature type="transmembrane region" description="Helical" evidence="12">
    <location>
        <begin position="269"/>
        <end position="291"/>
    </location>
</feature>
<evidence type="ECO:0000256" key="4">
    <source>
        <dbReference type="ARBA" id="ARBA00022679"/>
    </source>
</evidence>
<keyword evidence="5 12" id="KW-0812">Transmembrane</keyword>
<dbReference type="Pfam" id="PF06580">
    <property type="entry name" value="His_kinase"/>
    <property type="match status" value="1"/>
</dbReference>
<evidence type="ECO:0000313" key="14">
    <source>
        <dbReference type="EMBL" id="MFD1411012.1"/>
    </source>
</evidence>
<dbReference type="InterPro" id="IPR036890">
    <property type="entry name" value="HATPase_C_sf"/>
</dbReference>
<accession>A0ABW4BLA3</accession>
<evidence type="ECO:0000259" key="13">
    <source>
        <dbReference type="PROSITE" id="PS50885"/>
    </source>
</evidence>
<dbReference type="SMART" id="SM00304">
    <property type="entry name" value="HAMP"/>
    <property type="match status" value="1"/>
</dbReference>
<keyword evidence="11 12" id="KW-0472">Membrane</keyword>
<evidence type="ECO:0000313" key="15">
    <source>
        <dbReference type="Proteomes" id="UP001597191"/>
    </source>
</evidence>
<evidence type="ECO:0000256" key="9">
    <source>
        <dbReference type="ARBA" id="ARBA00022989"/>
    </source>
</evidence>
<keyword evidence="10" id="KW-0902">Two-component regulatory system</keyword>
<keyword evidence="3" id="KW-0597">Phosphoprotein</keyword>
<keyword evidence="6" id="KW-0547">Nucleotide-binding</keyword>
<dbReference type="InterPro" id="IPR003660">
    <property type="entry name" value="HAMP_dom"/>
</dbReference>
<evidence type="ECO:0000256" key="2">
    <source>
        <dbReference type="ARBA" id="ARBA00022475"/>
    </source>
</evidence>
<evidence type="ECO:0000256" key="12">
    <source>
        <dbReference type="SAM" id="Phobius"/>
    </source>
</evidence>
<keyword evidence="15" id="KW-1185">Reference proteome</keyword>
<dbReference type="RefSeq" id="WP_125650163.1">
    <property type="nucleotide sequence ID" value="NZ_JBHTOH010000033.1"/>
</dbReference>
<dbReference type="EMBL" id="JBHTOH010000033">
    <property type="protein sequence ID" value="MFD1411012.1"/>
    <property type="molecule type" value="Genomic_DNA"/>
</dbReference>
<dbReference type="InterPro" id="IPR010559">
    <property type="entry name" value="Sig_transdc_His_kin_internal"/>
</dbReference>
<keyword evidence="4 14" id="KW-0808">Transferase</keyword>
<reference evidence="15" key="1">
    <citation type="journal article" date="2019" name="Int. J. Syst. Evol. Microbiol.">
        <title>The Global Catalogue of Microorganisms (GCM) 10K type strain sequencing project: providing services to taxonomists for standard genome sequencing and annotation.</title>
        <authorList>
            <consortium name="The Broad Institute Genomics Platform"/>
            <consortium name="The Broad Institute Genome Sequencing Center for Infectious Disease"/>
            <person name="Wu L."/>
            <person name="Ma J."/>
        </authorList>
    </citation>
    <scope>NUCLEOTIDE SEQUENCE [LARGE SCALE GENOMIC DNA]</scope>
    <source>
        <strain evidence="15">CCM 8937</strain>
    </source>
</reference>
<comment type="caution">
    <text evidence="14">The sequence shown here is derived from an EMBL/GenBank/DDBJ whole genome shotgun (WGS) entry which is preliminary data.</text>
</comment>
<keyword evidence="7 14" id="KW-0418">Kinase</keyword>
<name>A0ABW4BLA3_9LACO</name>
<keyword evidence="8" id="KW-0067">ATP-binding</keyword>
<feature type="domain" description="HAMP" evidence="13">
    <location>
        <begin position="292"/>
        <end position="345"/>
    </location>
</feature>
<keyword evidence="9 12" id="KW-1133">Transmembrane helix</keyword>
<dbReference type="PANTHER" id="PTHR34220">
    <property type="entry name" value="SENSOR HISTIDINE KINASE YPDA"/>
    <property type="match status" value="1"/>
</dbReference>
<evidence type="ECO:0000256" key="3">
    <source>
        <dbReference type="ARBA" id="ARBA00022553"/>
    </source>
</evidence>
<evidence type="ECO:0000256" key="6">
    <source>
        <dbReference type="ARBA" id="ARBA00022741"/>
    </source>
</evidence>
<evidence type="ECO:0000256" key="7">
    <source>
        <dbReference type="ARBA" id="ARBA00022777"/>
    </source>
</evidence>
<dbReference type="CDD" id="cd06225">
    <property type="entry name" value="HAMP"/>
    <property type="match status" value="1"/>
</dbReference>
<comment type="subcellular location">
    <subcellularLocation>
        <location evidence="1">Cell membrane</location>
        <topology evidence="1">Multi-pass membrane protein</topology>
    </subcellularLocation>
</comment>
<dbReference type="SUPFAM" id="SSF55874">
    <property type="entry name" value="ATPase domain of HSP90 chaperone/DNA topoisomerase II/histidine kinase"/>
    <property type="match status" value="1"/>
</dbReference>
<evidence type="ECO:0000256" key="10">
    <source>
        <dbReference type="ARBA" id="ARBA00023012"/>
    </source>
</evidence>
<dbReference type="InterPro" id="IPR050640">
    <property type="entry name" value="Bact_2-comp_sensor_kinase"/>
</dbReference>
<keyword evidence="2" id="KW-1003">Cell membrane</keyword>
<dbReference type="SUPFAM" id="SSF158472">
    <property type="entry name" value="HAMP domain-like"/>
    <property type="match status" value="1"/>
</dbReference>
<dbReference type="Gene3D" id="3.30.565.10">
    <property type="entry name" value="Histidine kinase-like ATPase, C-terminal domain"/>
    <property type="match status" value="1"/>
</dbReference>
<feature type="transmembrane region" description="Helical" evidence="12">
    <location>
        <begin position="7"/>
        <end position="29"/>
    </location>
</feature>
<sequence>MKSSFLWLIRVYTAILTVTVVFATTVFVWSSIRSYNAQVSQAETTTVTQLSNTATRNLQLAKQFAAQLVSDPNSTDNIEHYFSMSLMDYSDYTTDQSIESGKYFFWPSESRIFMIQHPEVKQLTLWMNNQKKVFVATQEKSGGQLVSAKSPLVQDELAVKWPLLNQYSLHTDGVIGLTFTRSELNKQLSQLTSLRPMQIFMRTDSNAPAFYFAGSDVSKAEQQRTKKAADNEQLSQLSGYQVTRKEIADYSIIMVTNRRRAQHLIFQRILPSMILGLVLLLALSGGLHLIFRRYQTQLGMIVETVNTFSKGDLDERIPLVTENNDLQVLTKGINSMLEEIHNHVYTIYQLQIANQTANIRALQAQINPHFLSNTLEYIRMAALDANQPELANVVYNFAALLRNNTDFSPRSTLKEELSFVEKYVFLYQVRFPDRLAYQIKIAPDVYTVSLPKFTLQPLVENYFVHGVDFSRVDNALSIKAWREGEQVYLLVKNNGNPLTAEQVLKVNQEMQNPNNAEKRTSIGLQNVYLRMKDYFGDSFKMAISSDGVSGVQLVLQFNGSGGTNKDVTGNDR</sequence>